<gene>
    <name evidence="2" type="ORF">CONLIGDRAFT_561844</name>
</gene>
<dbReference type="OrthoDB" id="5362512at2759"/>
<dbReference type="AlphaFoldDB" id="A0A1J7IAW3"/>
<feature type="non-terminal residue" evidence="2">
    <location>
        <position position="1"/>
    </location>
</feature>
<proteinExistence type="predicted"/>
<dbReference type="InterPro" id="IPR010730">
    <property type="entry name" value="HET"/>
</dbReference>
<dbReference type="Pfam" id="PF06985">
    <property type="entry name" value="HET"/>
    <property type="match status" value="1"/>
</dbReference>
<name>A0A1J7IAW3_9PEZI</name>
<feature type="domain" description="Heterokaryon incompatibility" evidence="1">
    <location>
        <begin position="48"/>
        <end position="195"/>
    </location>
</feature>
<dbReference type="Proteomes" id="UP000182658">
    <property type="component" value="Unassembled WGS sequence"/>
</dbReference>
<dbReference type="EMBL" id="KV875103">
    <property type="protein sequence ID" value="OIW24598.1"/>
    <property type="molecule type" value="Genomic_DNA"/>
</dbReference>
<evidence type="ECO:0000313" key="3">
    <source>
        <dbReference type="Proteomes" id="UP000182658"/>
    </source>
</evidence>
<feature type="non-terminal residue" evidence="2">
    <location>
        <position position="346"/>
    </location>
</feature>
<organism evidence="2 3">
    <name type="scientific">Coniochaeta ligniaria NRRL 30616</name>
    <dbReference type="NCBI Taxonomy" id="1408157"/>
    <lineage>
        <taxon>Eukaryota</taxon>
        <taxon>Fungi</taxon>
        <taxon>Dikarya</taxon>
        <taxon>Ascomycota</taxon>
        <taxon>Pezizomycotina</taxon>
        <taxon>Sordariomycetes</taxon>
        <taxon>Sordariomycetidae</taxon>
        <taxon>Coniochaetales</taxon>
        <taxon>Coniochaetaceae</taxon>
        <taxon>Coniochaeta</taxon>
    </lineage>
</organism>
<sequence>WLNQCFTTHKACSLLVNKTRTLPSRLVDISSGIPRLLEVQDSTSFLPYATMSHCWGSHLPLRLLSSNITDLQSEIPVDQLSRSFRDAVQILGWLGLSYIWIDCLCIIQDSPADWDKESASMADVYSNSYCNIAAAHAVDGRDGCFVERDPRLLKPLKVDLNWGPELGSYYAILWAYWRKKVLEAPLNTRAWVCQERYLAPRNLFFGETELYWECCENSASETFPLSLPPGAVVLRKSLDPHITGAALRRKNNLSAIPELDAFSLWNQIVGDYSNGKLTYSEDKLVALSGMASMMQKYTQSEYLAGLWRKYLPSQLLWSVYDIQWVASKERPTVYTAPSWSWASMHG</sequence>
<accession>A0A1J7IAW3</accession>
<dbReference type="PANTHER" id="PTHR33112:SF10">
    <property type="entry name" value="TOL"/>
    <property type="match status" value="1"/>
</dbReference>
<evidence type="ECO:0000313" key="2">
    <source>
        <dbReference type="EMBL" id="OIW24598.1"/>
    </source>
</evidence>
<evidence type="ECO:0000259" key="1">
    <source>
        <dbReference type="Pfam" id="PF06985"/>
    </source>
</evidence>
<dbReference type="STRING" id="1408157.A0A1J7IAW3"/>
<keyword evidence="3" id="KW-1185">Reference proteome</keyword>
<dbReference type="InParanoid" id="A0A1J7IAW3"/>
<dbReference type="PANTHER" id="PTHR33112">
    <property type="entry name" value="DOMAIN PROTEIN, PUTATIVE-RELATED"/>
    <property type="match status" value="1"/>
</dbReference>
<reference evidence="2 3" key="1">
    <citation type="submission" date="2016-10" db="EMBL/GenBank/DDBJ databases">
        <title>Draft genome sequence of Coniochaeta ligniaria NRRL30616, a lignocellulolytic fungus for bioabatement of inhibitors in plant biomass hydrolysates.</title>
        <authorList>
            <consortium name="DOE Joint Genome Institute"/>
            <person name="Jimenez D.J."/>
            <person name="Hector R.E."/>
            <person name="Riley R."/>
            <person name="Sun H."/>
            <person name="Grigoriev I.V."/>
            <person name="Van Elsas J.D."/>
            <person name="Nichols N.N."/>
        </authorList>
    </citation>
    <scope>NUCLEOTIDE SEQUENCE [LARGE SCALE GENOMIC DNA]</scope>
    <source>
        <strain evidence="2 3">NRRL 30616</strain>
    </source>
</reference>
<protein>
    <submittedName>
        <fullName evidence="2">HET-domain-containing protein</fullName>
    </submittedName>
</protein>